<dbReference type="RefSeq" id="WP_094362334.1">
    <property type="nucleotide sequence ID" value="NZ_NMVQ01000001.1"/>
</dbReference>
<evidence type="ECO:0000313" key="1">
    <source>
        <dbReference type="EMBL" id="OYO25127.1"/>
    </source>
</evidence>
<sequence length="116" mass="13441">MARHRIFDTAYADIHPHYVTKVERKGRTVDELQQVIRWLTGYDTAGLQQAIDDKRTLEEFFGQAPEINPNARLITGSICGHRVEEIEDPLMQQIRQLDKLVDELAKGRPMEKILRS</sequence>
<proteinExistence type="predicted"/>
<dbReference type="Gene3D" id="1.10.8.290">
    <property type="entry name" value="uncharacterized protein sp1917 domain"/>
    <property type="match status" value="1"/>
</dbReference>
<keyword evidence="2" id="KW-1185">Reference proteome</keyword>
<reference evidence="1 2" key="1">
    <citation type="submission" date="2017-07" db="EMBL/GenBank/DDBJ databases">
        <title>Draft whole genome sequences of clinical Proprionibacteriaceae strains.</title>
        <authorList>
            <person name="Bernier A.-M."/>
            <person name="Bernard K."/>
            <person name="Domingo M.-C."/>
        </authorList>
    </citation>
    <scope>NUCLEOTIDE SEQUENCE [LARGE SCALE GENOMIC DNA]</scope>
    <source>
        <strain evidence="1 2">NML 130396</strain>
    </source>
</reference>
<comment type="caution">
    <text evidence="1">The sequence shown here is derived from an EMBL/GenBank/DDBJ whole genome shotgun (WGS) entry which is preliminary data.</text>
</comment>
<dbReference type="EMBL" id="NMVQ01000001">
    <property type="protein sequence ID" value="OYO25127.1"/>
    <property type="molecule type" value="Genomic_DNA"/>
</dbReference>
<dbReference type="Proteomes" id="UP000216311">
    <property type="component" value="Unassembled WGS sequence"/>
</dbReference>
<evidence type="ECO:0008006" key="3">
    <source>
        <dbReference type="Google" id="ProtNLM"/>
    </source>
</evidence>
<dbReference type="Pfam" id="PF09966">
    <property type="entry name" value="DUF2200"/>
    <property type="match status" value="1"/>
</dbReference>
<evidence type="ECO:0000313" key="2">
    <source>
        <dbReference type="Proteomes" id="UP000216311"/>
    </source>
</evidence>
<organism evidence="1 2">
    <name type="scientific">Enemella dayhoffiae</name>
    <dbReference type="NCBI Taxonomy" id="2016507"/>
    <lineage>
        <taxon>Bacteria</taxon>
        <taxon>Bacillati</taxon>
        <taxon>Actinomycetota</taxon>
        <taxon>Actinomycetes</taxon>
        <taxon>Propionibacteriales</taxon>
        <taxon>Propionibacteriaceae</taxon>
        <taxon>Enemella</taxon>
    </lineage>
</organism>
<gene>
    <name evidence="1" type="ORF">CGZ93_01330</name>
</gene>
<dbReference type="InterPro" id="IPR023204">
    <property type="entry name" value="SP1917_dom_sf"/>
</dbReference>
<dbReference type="PIRSF" id="PIRSF033199">
    <property type="entry name" value="UCP033199"/>
    <property type="match status" value="1"/>
</dbReference>
<accession>A0A255HBW6</accession>
<name>A0A255HBW6_9ACTN</name>
<protein>
    <recommendedName>
        <fullName evidence="3">DUF2200 domain-containing protein</fullName>
    </recommendedName>
</protein>
<dbReference type="AlphaFoldDB" id="A0A255HBW6"/>
<dbReference type="InterPro" id="IPR014580">
    <property type="entry name" value="UCP033199"/>
</dbReference>
<dbReference type="OrthoDB" id="3192540at2"/>